<sequence>MKRLLPTSESSGMNVSPPLATSALITLLLHQQMKPATFFIPGMVGYPESLSDPSYPLHSNSQNQLLFLFGLPINPYSHIYPKKMIQSGMSMIDLMNSISQWQKIPTFSAAGLPHNEVNCCAYLPTGRPESRRVMFLPDKQNPPYFAAMAHLIESLYSLTWPMILQGENLTSSHSSAWVSSLRELSPHNWLFGLVIREARLSHLDRHVLLCRCSPRNICSSKISDRKTKLSRLLEGLNGSMTQIPILTIPNDDITHPISDLTGYIKESICVEIATSICPAIVLRSPCVLLSYKIVLIAVKQKGMFFILNSLLWPSTHTIQSINQSIIITGESGAGKTVNTKCVISLQLLVLMFPTLGCENSVSESSRTNTSSCIEVIGPRRGQPYPGIVWKYPINDTLDQCDISSPMIPEQVLSGIGWRVSGMDNLEENLLKIILIKFQIGYIRQVFHLLGLPSLEKFKKVHRGL</sequence>
<keyword evidence="2" id="KW-0406">Ion transport</keyword>
<dbReference type="Proteomes" id="UP000037035">
    <property type="component" value="Unassembled WGS sequence"/>
</dbReference>
<name>A0A0L6UBJ6_9BASI</name>
<dbReference type="GO" id="GO:0007035">
    <property type="term" value="P:vacuolar acidification"/>
    <property type="evidence" value="ECO:0007669"/>
    <property type="project" value="TreeGrafter"/>
</dbReference>
<dbReference type="PANTHER" id="PTHR43389">
    <property type="entry name" value="V-TYPE PROTON ATPASE SUBUNIT B"/>
    <property type="match status" value="1"/>
</dbReference>
<evidence type="ECO:0000313" key="3">
    <source>
        <dbReference type="EMBL" id="KNZ45913.1"/>
    </source>
</evidence>
<dbReference type="SUPFAM" id="SSF52540">
    <property type="entry name" value="P-loop containing nucleoside triphosphate hydrolases"/>
    <property type="match status" value="1"/>
</dbReference>
<reference evidence="3 4" key="1">
    <citation type="submission" date="2015-08" db="EMBL/GenBank/DDBJ databases">
        <title>Next Generation Sequencing and Analysis of the Genome of Puccinia sorghi L Schw, the Causal Agent of Maize Common Rust.</title>
        <authorList>
            <person name="Rochi L."/>
            <person name="Burguener G."/>
            <person name="Darino M."/>
            <person name="Turjanski A."/>
            <person name="Kreff E."/>
            <person name="Dieguez M.J."/>
            <person name="Sacco F."/>
        </authorList>
    </citation>
    <scope>NUCLEOTIDE SEQUENCE [LARGE SCALE GENOMIC DNA]</scope>
    <source>
        <strain evidence="3 4">RO10H11247</strain>
    </source>
</reference>
<dbReference type="VEuPathDB" id="FungiDB:VP01_76g11"/>
<dbReference type="InterPro" id="IPR036961">
    <property type="entry name" value="Kinesin_motor_dom_sf"/>
</dbReference>
<accession>A0A0L6UBJ6</accession>
<keyword evidence="1" id="KW-0813">Transport</keyword>
<dbReference type="AlphaFoldDB" id="A0A0L6UBJ6"/>
<evidence type="ECO:0000313" key="4">
    <source>
        <dbReference type="Proteomes" id="UP000037035"/>
    </source>
</evidence>
<gene>
    <name evidence="3" type="ORF">VP01_76g11</name>
</gene>
<dbReference type="InterPro" id="IPR022879">
    <property type="entry name" value="V-ATPase_su_B/beta"/>
</dbReference>
<comment type="caution">
    <text evidence="3">The sequence shown here is derived from an EMBL/GenBank/DDBJ whole genome shotgun (WGS) entry which is preliminary data.</text>
</comment>
<dbReference type="EMBL" id="LAVV01013161">
    <property type="protein sequence ID" value="KNZ45913.1"/>
    <property type="molecule type" value="Genomic_DNA"/>
</dbReference>
<protein>
    <submittedName>
        <fullName evidence="3">Putative vacuolar H+-ATPase V1 sector, subunit B</fullName>
    </submittedName>
</protein>
<organism evidence="3 4">
    <name type="scientific">Puccinia sorghi</name>
    <dbReference type="NCBI Taxonomy" id="27349"/>
    <lineage>
        <taxon>Eukaryota</taxon>
        <taxon>Fungi</taxon>
        <taxon>Dikarya</taxon>
        <taxon>Basidiomycota</taxon>
        <taxon>Pucciniomycotina</taxon>
        <taxon>Pucciniomycetes</taxon>
        <taxon>Pucciniales</taxon>
        <taxon>Pucciniaceae</taxon>
        <taxon>Puccinia</taxon>
    </lineage>
</organism>
<dbReference type="PANTHER" id="PTHR43389:SF4">
    <property type="entry name" value="V-TYPE PROTON ATPASE SUBUNIT B"/>
    <property type="match status" value="1"/>
</dbReference>
<keyword evidence="4" id="KW-1185">Reference proteome</keyword>
<dbReference type="GO" id="GO:0046961">
    <property type="term" value="F:proton-transporting ATPase activity, rotational mechanism"/>
    <property type="evidence" value="ECO:0007669"/>
    <property type="project" value="TreeGrafter"/>
</dbReference>
<dbReference type="Gene3D" id="3.40.850.10">
    <property type="entry name" value="Kinesin motor domain"/>
    <property type="match status" value="1"/>
</dbReference>
<evidence type="ECO:0000256" key="1">
    <source>
        <dbReference type="ARBA" id="ARBA00022448"/>
    </source>
</evidence>
<evidence type="ECO:0000256" key="2">
    <source>
        <dbReference type="ARBA" id="ARBA00023065"/>
    </source>
</evidence>
<dbReference type="STRING" id="27349.A0A0L6UBJ6"/>
<dbReference type="Gene3D" id="3.40.50.12240">
    <property type="match status" value="2"/>
</dbReference>
<dbReference type="InterPro" id="IPR027417">
    <property type="entry name" value="P-loop_NTPase"/>
</dbReference>
<proteinExistence type="predicted"/>